<dbReference type="InterPro" id="IPR003743">
    <property type="entry name" value="Zf-RING_7"/>
</dbReference>
<evidence type="ECO:0000256" key="1">
    <source>
        <dbReference type="SAM" id="MobiDB-lite"/>
    </source>
</evidence>
<feature type="domain" description="C4-type zinc ribbon" evidence="2">
    <location>
        <begin position="222"/>
        <end position="256"/>
    </location>
</feature>
<protein>
    <submittedName>
        <fullName evidence="4">Uncharacterized protein</fullName>
    </submittedName>
</protein>
<dbReference type="Pfam" id="PF02591">
    <property type="entry name" value="Zn_ribbon_9"/>
    <property type="match status" value="1"/>
</dbReference>
<name>A0A1G7E1H3_9ACTN</name>
<dbReference type="RefSeq" id="WP_231946396.1">
    <property type="nucleotide sequence ID" value="NZ_LT629688.1"/>
</dbReference>
<evidence type="ECO:0000313" key="5">
    <source>
        <dbReference type="Proteomes" id="UP000198546"/>
    </source>
</evidence>
<dbReference type="EMBL" id="LT629688">
    <property type="protein sequence ID" value="SDE57326.1"/>
    <property type="molecule type" value="Genomic_DNA"/>
</dbReference>
<dbReference type="PANTHER" id="PTHR39082:SF1">
    <property type="entry name" value="SCAVENGER RECEPTOR CLASS A MEMBER 3"/>
    <property type="match status" value="1"/>
</dbReference>
<feature type="domain" description="CT398-like coiled coil hairpin" evidence="3">
    <location>
        <begin position="32"/>
        <end position="212"/>
    </location>
</feature>
<proteinExistence type="predicted"/>
<feature type="region of interest" description="Disordered" evidence="1">
    <location>
        <begin position="1"/>
        <end position="20"/>
    </location>
</feature>
<dbReference type="Pfam" id="PF24481">
    <property type="entry name" value="CT398_CC"/>
    <property type="match status" value="1"/>
</dbReference>
<dbReference type="Proteomes" id="UP000198546">
    <property type="component" value="Chromosome i"/>
</dbReference>
<keyword evidence="5" id="KW-1185">Reference proteome</keyword>
<sequence length="264" mass="29180">MTRPARGRRRPAGFGGGTIKAAPHDQLRLLDLQALDTHIAQLMHRKRSLPELADIARLEREQEALADDIVAAGTRVSDLQTAQRRAEADLEPVRERRVRNQHRIDSGAIADPKALRAMIEEVEHLGTRITTLEDAELEVMEELEAATALREVLGRQADEIAEKLAGHVRSRDLKVADVDVEGRELTRERRAVAAEIPADLLTLYDKLRASMGSGAAALEQRRCRGCQIEVNASDLGRFTAAAPDEVLRCEECGRILVRTARSGL</sequence>
<evidence type="ECO:0000259" key="2">
    <source>
        <dbReference type="Pfam" id="PF02591"/>
    </source>
</evidence>
<evidence type="ECO:0000259" key="3">
    <source>
        <dbReference type="Pfam" id="PF24481"/>
    </source>
</evidence>
<dbReference type="PANTHER" id="PTHR39082">
    <property type="entry name" value="PHOSPHOLIPASE C-BETA-2-RELATED"/>
    <property type="match status" value="1"/>
</dbReference>
<organism evidence="4 5">
    <name type="scientific">Auraticoccus monumenti</name>
    <dbReference type="NCBI Taxonomy" id="675864"/>
    <lineage>
        <taxon>Bacteria</taxon>
        <taxon>Bacillati</taxon>
        <taxon>Actinomycetota</taxon>
        <taxon>Actinomycetes</taxon>
        <taxon>Propionibacteriales</taxon>
        <taxon>Propionibacteriaceae</taxon>
        <taxon>Auraticoccus</taxon>
    </lineage>
</organism>
<accession>A0A1G7E1H3</accession>
<dbReference type="AlphaFoldDB" id="A0A1G7E1H3"/>
<feature type="compositionally biased region" description="Basic residues" evidence="1">
    <location>
        <begin position="1"/>
        <end position="11"/>
    </location>
</feature>
<evidence type="ECO:0000313" key="4">
    <source>
        <dbReference type="EMBL" id="SDE57326.1"/>
    </source>
</evidence>
<reference evidence="4 5" key="1">
    <citation type="submission" date="2016-10" db="EMBL/GenBank/DDBJ databases">
        <authorList>
            <person name="de Groot N.N."/>
        </authorList>
    </citation>
    <scope>NUCLEOTIDE SEQUENCE [LARGE SCALE GENOMIC DNA]</scope>
    <source>
        <strain evidence="4 5">MON 2.2</strain>
    </source>
</reference>
<dbReference type="InterPro" id="IPR052376">
    <property type="entry name" value="Oxidative_Scav/Glycosyltrans"/>
</dbReference>
<gene>
    <name evidence="4" type="ORF">SAMN04489747_3785</name>
</gene>
<dbReference type="InterPro" id="IPR056003">
    <property type="entry name" value="CT398_CC_hairpin"/>
</dbReference>
<dbReference type="STRING" id="675864.SAMN04489747_3785"/>
<dbReference type="Gene3D" id="1.10.287.1490">
    <property type="match status" value="1"/>
</dbReference>